<reference evidence="2 3" key="1">
    <citation type="journal article" date="2015" name="Genome Announc.">
        <title>Complete Genome Sequence of Spiroplasma cantharicola CC-1T (DSM 21588), a Bacterium Isolated from Soldier Beetle (Cantharis carolinus).</title>
        <authorList>
            <person name="Lo W.S."/>
            <person name="Liu P.Y."/>
            <person name="Kuo C.H."/>
        </authorList>
    </citation>
    <scope>NUCLEOTIDE SEQUENCE [LARGE SCALE GENOMIC DNA]</scope>
    <source>
        <strain evidence="2 3">CC-1</strain>
    </source>
</reference>
<keyword evidence="3" id="KW-1185">Reference proteome</keyword>
<accession>A0A0M4KED9</accession>
<dbReference type="OrthoDB" id="9870825at2"/>
<evidence type="ECO:0000256" key="1">
    <source>
        <dbReference type="SAM" id="Phobius"/>
    </source>
</evidence>
<organism evidence="2 3">
    <name type="scientific">Spiroplasma cantharicola</name>
    <dbReference type="NCBI Taxonomy" id="362837"/>
    <lineage>
        <taxon>Bacteria</taxon>
        <taxon>Bacillati</taxon>
        <taxon>Mycoplasmatota</taxon>
        <taxon>Mollicutes</taxon>
        <taxon>Entomoplasmatales</taxon>
        <taxon>Spiroplasmataceae</taxon>
        <taxon>Spiroplasma</taxon>
    </lineage>
</organism>
<dbReference type="PATRIC" id="fig|362837.3.peg.433"/>
<feature type="transmembrane region" description="Helical" evidence="1">
    <location>
        <begin position="21"/>
        <end position="43"/>
    </location>
</feature>
<keyword evidence="1" id="KW-1133">Transmembrane helix</keyword>
<evidence type="ECO:0000313" key="2">
    <source>
        <dbReference type="EMBL" id="ALD66332.1"/>
    </source>
</evidence>
<sequence length="297" mass="36066">MKNKDQSVNSKNFKLNYEYDFFWVISISGFISLIILIISLAIINFLNINFIYLIALTSFWIPFIILFFVTKKFIKEYRKKKINRNYQKLRLFDWSTFYKNNSIENIEILNVDIKTFFVPMEKLFVKNDLIFNDGFNILEDMMNEEHFINRFKINNIINFKIKKQQIEIIFNEIFLDEKTNKIYCKIKIKFFNADSKNIEFNDFQNFFDKKNKYKLEKNNDNIIITFYKNINRYNDLENLNSKYVDQFNFVNTISIIPGLFSMRKMSNKNLHKKMIDIVKRDCLNLKNFNFFDSFPEG</sequence>
<keyword evidence="1" id="KW-0472">Membrane</keyword>
<proteinExistence type="predicted"/>
<dbReference type="AlphaFoldDB" id="A0A0M4KED9"/>
<gene>
    <name evidence="2" type="ORF">SCANT_v1c04260</name>
</gene>
<name>A0A0M4KED9_9MOLU</name>
<dbReference type="EMBL" id="CP012622">
    <property type="protein sequence ID" value="ALD66332.1"/>
    <property type="molecule type" value="Genomic_DNA"/>
</dbReference>
<dbReference type="RefSeq" id="WP_053946093.1">
    <property type="nucleotide sequence ID" value="NZ_CP012622.1"/>
</dbReference>
<dbReference type="Proteomes" id="UP000063919">
    <property type="component" value="Chromosome"/>
</dbReference>
<keyword evidence="1" id="KW-0812">Transmembrane</keyword>
<feature type="transmembrane region" description="Helical" evidence="1">
    <location>
        <begin position="49"/>
        <end position="70"/>
    </location>
</feature>
<dbReference type="KEGG" id="scj:SCANT_v1c04260"/>
<protein>
    <recommendedName>
        <fullName evidence="4">Transmembrane protein</fullName>
    </recommendedName>
</protein>
<evidence type="ECO:0000313" key="3">
    <source>
        <dbReference type="Proteomes" id="UP000063919"/>
    </source>
</evidence>
<evidence type="ECO:0008006" key="4">
    <source>
        <dbReference type="Google" id="ProtNLM"/>
    </source>
</evidence>